<keyword evidence="5" id="KW-0046">Antibiotic resistance</keyword>
<evidence type="ECO:0000256" key="6">
    <source>
        <dbReference type="SAM" id="Phobius"/>
    </source>
</evidence>
<dbReference type="PANTHER" id="PTHR43229">
    <property type="entry name" value="NODULATION PROTEIN J"/>
    <property type="match status" value="1"/>
</dbReference>
<evidence type="ECO:0000256" key="3">
    <source>
        <dbReference type="ARBA" id="ARBA00022989"/>
    </source>
</evidence>
<dbReference type="GO" id="GO:0140359">
    <property type="term" value="F:ABC-type transporter activity"/>
    <property type="evidence" value="ECO:0007669"/>
    <property type="project" value="InterPro"/>
</dbReference>
<accession>A0A916TM83</accession>
<evidence type="ECO:0000313" key="8">
    <source>
        <dbReference type="EMBL" id="GGB48403.1"/>
    </source>
</evidence>
<reference evidence="8" key="2">
    <citation type="submission" date="2020-09" db="EMBL/GenBank/DDBJ databases">
        <authorList>
            <person name="Sun Q."/>
            <person name="Zhou Y."/>
        </authorList>
    </citation>
    <scope>NUCLEOTIDE SEQUENCE</scope>
    <source>
        <strain evidence="8">CGMCC 1.12827</strain>
    </source>
</reference>
<feature type="transmembrane region" description="Helical" evidence="6">
    <location>
        <begin position="83"/>
        <end position="105"/>
    </location>
</feature>
<dbReference type="RefSeq" id="WP_229742928.1">
    <property type="nucleotide sequence ID" value="NZ_BMGC01000071.1"/>
</dbReference>
<evidence type="ECO:0000256" key="1">
    <source>
        <dbReference type="ARBA" id="ARBA00004141"/>
    </source>
</evidence>
<keyword evidence="2 6" id="KW-0812">Transmembrane</keyword>
<feature type="transmembrane region" description="Helical" evidence="6">
    <location>
        <begin position="52"/>
        <end position="71"/>
    </location>
</feature>
<dbReference type="InterPro" id="IPR000412">
    <property type="entry name" value="ABC_2_transport"/>
</dbReference>
<reference evidence="8" key="1">
    <citation type="journal article" date="2014" name="Int. J. Syst. Evol. Microbiol.">
        <title>Complete genome sequence of Corynebacterium casei LMG S-19264T (=DSM 44701T), isolated from a smear-ripened cheese.</title>
        <authorList>
            <consortium name="US DOE Joint Genome Institute (JGI-PGF)"/>
            <person name="Walter F."/>
            <person name="Albersmeier A."/>
            <person name="Kalinowski J."/>
            <person name="Ruckert C."/>
        </authorList>
    </citation>
    <scope>NUCLEOTIDE SEQUENCE</scope>
    <source>
        <strain evidence="8">CGMCC 1.12827</strain>
    </source>
</reference>
<comment type="subcellular location">
    <subcellularLocation>
        <location evidence="1">Membrane</location>
        <topology evidence="1">Multi-pass membrane protein</topology>
    </subcellularLocation>
</comment>
<evidence type="ECO:0000256" key="4">
    <source>
        <dbReference type="ARBA" id="ARBA00023136"/>
    </source>
</evidence>
<dbReference type="InterPro" id="IPR013525">
    <property type="entry name" value="ABC2_TM"/>
</dbReference>
<keyword evidence="9" id="KW-1185">Reference proteome</keyword>
<proteinExistence type="predicted"/>
<protein>
    <submittedName>
        <fullName evidence="8">Doxorubicin resistance ABC transporter permease DrrB</fullName>
    </submittedName>
</protein>
<organism evidence="8 9">
    <name type="scientific">Gordonia jinhuaensis</name>
    <dbReference type="NCBI Taxonomy" id="1517702"/>
    <lineage>
        <taxon>Bacteria</taxon>
        <taxon>Bacillati</taxon>
        <taxon>Actinomycetota</taxon>
        <taxon>Actinomycetes</taxon>
        <taxon>Mycobacteriales</taxon>
        <taxon>Gordoniaceae</taxon>
        <taxon>Gordonia</taxon>
    </lineage>
</organism>
<dbReference type="AlphaFoldDB" id="A0A916TM83"/>
<keyword evidence="4 6" id="KW-0472">Membrane</keyword>
<evidence type="ECO:0000259" key="7">
    <source>
        <dbReference type="Pfam" id="PF12698"/>
    </source>
</evidence>
<dbReference type="InterPro" id="IPR051784">
    <property type="entry name" value="Nod_factor_ABC_transporter"/>
</dbReference>
<dbReference type="PIRSF" id="PIRSF006648">
    <property type="entry name" value="DrrB"/>
    <property type="match status" value="1"/>
</dbReference>
<evidence type="ECO:0000256" key="5">
    <source>
        <dbReference type="ARBA" id="ARBA00023251"/>
    </source>
</evidence>
<keyword evidence="3 6" id="KW-1133">Transmembrane helix</keyword>
<evidence type="ECO:0000313" key="9">
    <source>
        <dbReference type="Proteomes" id="UP000621454"/>
    </source>
</evidence>
<dbReference type="PANTHER" id="PTHR43229:SF2">
    <property type="entry name" value="NODULATION PROTEIN J"/>
    <property type="match status" value="1"/>
</dbReference>
<feature type="transmembrane region" description="Helical" evidence="6">
    <location>
        <begin position="250"/>
        <end position="272"/>
    </location>
</feature>
<feature type="transmembrane region" description="Helical" evidence="6">
    <location>
        <begin position="134"/>
        <end position="157"/>
    </location>
</feature>
<feature type="transmembrane region" description="Helical" evidence="6">
    <location>
        <begin position="196"/>
        <end position="216"/>
    </location>
</feature>
<dbReference type="EMBL" id="BMGC01000071">
    <property type="protein sequence ID" value="GGB48403.1"/>
    <property type="molecule type" value="Genomic_DNA"/>
</dbReference>
<dbReference type="GO" id="GO:0046677">
    <property type="term" value="P:response to antibiotic"/>
    <property type="evidence" value="ECO:0007669"/>
    <property type="project" value="UniProtKB-KW"/>
</dbReference>
<dbReference type="Proteomes" id="UP000621454">
    <property type="component" value="Unassembled WGS sequence"/>
</dbReference>
<sequence>MSVDTQVRTPGAPADAAQRLFDQDAAPVRSGAVIGPWWALVRRGLRRSARSGELISAIVSPALLAACFYYPLHRTIGAQGIDYGQFLLPIIVLQSVSFVATGAAVRSATDIREGISTRLRALPMPANLPWVSRLSVNMAVAAVSVAVAFACGLAIGWRNHGGAGGLVALLVVIVAVTVLAALAADTLGVTTANPVLTTQIVTLPSLILGMLSTGFIPESNFPEWIRPFARNQPISQFIDAMRTVSDGEFAWHRIASAAAWWVGLTVVTVIWAQRSGRR</sequence>
<dbReference type="Pfam" id="PF12698">
    <property type="entry name" value="ABC2_membrane_3"/>
    <property type="match status" value="1"/>
</dbReference>
<comment type="caution">
    <text evidence="8">The sequence shown here is derived from an EMBL/GenBank/DDBJ whole genome shotgun (WGS) entry which is preliminary data.</text>
</comment>
<feature type="domain" description="ABC-2 type transporter transmembrane" evidence="7">
    <location>
        <begin position="82"/>
        <end position="270"/>
    </location>
</feature>
<feature type="transmembrane region" description="Helical" evidence="6">
    <location>
        <begin position="163"/>
        <end position="184"/>
    </location>
</feature>
<dbReference type="GO" id="GO:0043190">
    <property type="term" value="C:ATP-binding cassette (ABC) transporter complex"/>
    <property type="evidence" value="ECO:0007669"/>
    <property type="project" value="InterPro"/>
</dbReference>
<name>A0A916TM83_9ACTN</name>
<evidence type="ECO:0000256" key="2">
    <source>
        <dbReference type="ARBA" id="ARBA00022692"/>
    </source>
</evidence>
<gene>
    <name evidence="8" type="primary">drrB</name>
    <name evidence="8" type="ORF">GCM10011489_39420</name>
</gene>